<reference evidence="3 4" key="1">
    <citation type="submission" date="2020-08" db="EMBL/GenBank/DDBJ databases">
        <title>Genomic Encyclopedia of Type Strains, Phase IV (KMG-IV): sequencing the most valuable type-strain genomes for metagenomic binning, comparative biology and taxonomic classification.</title>
        <authorList>
            <person name="Goeker M."/>
        </authorList>
    </citation>
    <scope>NUCLEOTIDE SEQUENCE [LARGE SCALE GENOMIC DNA]</scope>
    <source>
        <strain evidence="3 4">DSM 45385</strain>
    </source>
</reference>
<feature type="domain" description="Tyr recombinase" evidence="2">
    <location>
        <begin position="1"/>
        <end position="141"/>
    </location>
</feature>
<keyword evidence="4" id="KW-1185">Reference proteome</keyword>
<dbReference type="GO" id="GO:0003677">
    <property type="term" value="F:DNA binding"/>
    <property type="evidence" value="ECO:0007669"/>
    <property type="project" value="InterPro"/>
</dbReference>
<dbReference type="RefSeq" id="WP_184970478.1">
    <property type="nucleotide sequence ID" value="NZ_JACHIN010000013.1"/>
</dbReference>
<protein>
    <submittedName>
        <fullName evidence="3">Integrase</fullName>
    </submittedName>
</protein>
<organism evidence="3 4">
    <name type="scientific">Nonomuraea endophytica</name>
    <dbReference type="NCBI Taxonomy" id="714136"/>
    <lineage>
        <taxon>Bacteria</taxon>
        <taxon>Bacillati</taxon>
        <taxon>Actinomycetota</taxon>
        <taxon>Actinomycetes</taxon>
        <taxon>Streptosporangiales</taxon>
        <taxon>Streptosporangiaceae</taxon>
        <taxon>Nonomuraea</taxon>
    </lineage>
</organism>
<dbReference type="GO" id="GO:0006310">
    <property type="term" value="P:DNA recombination"/>
    <property type="evidence" value="ECO:0007669"/>
    <property type="project" value="UniProtKB-KW"/>
</dbReference>
<dbReference type="SUPFAM" id="SSF56349">
    <property type="entry name" value="DNA breaking-rejoining enzymes"/>
    <property type="match status" value="1"/>
</dbReference>
<name>A0A7W8AA33_9ACTN</name>
<accession>A0A7W8AA33</accession>
<dbReference type="InterPro" id="IPR013762">
    <property type="entry name" value="Integrase-like_cat_sf"/>
</dbReference>
<dbReference type="Pfam" id="PF00589">
    <property type="entry name" value="Phage_integrase"/>
    <property type="match status" value="1"/>
</dbReference>
<comment type="caution">
    <text evidence="3">The sequence shown here is derived from an EMBL/GenBank/DDBJ whole genome shotgun (WGS) entry which is preliminary data.</text>
</comment>
<dbReference type="EMBL" id="JACHIN010000013">
    <property type="protein sequence ID" value="MBB5082335.1"/>
    <property type="molecule type" value="Genomic_DNA"/>
</dbReference>
<dbReference type="PROSITE" id="PS51898">
    <property type="entry name" value="TYR_RECOMBINASE"/>
    <property type="match status" value="1"/>
</dbReference>
<dbReference type="GO" id="GO:0015074">
    <property type="term" value="P:DNA integration"/>
    <property type="evidence" value="ECO:0007669"/>
    <property type="project" value="InterPro"/>
</dbReference>
<dbReference type="Gene3D" id="1.10.443.10">
    <property type="entry name" value="Intergrase catalytic core"/>
    <property type="match status" value="1"/>
</dbReference>
<dbReference type="InterPro" id="IPR002104">
    <property type="entry name" value="Integrase_catalytic"/>
</dbReference>
<sequence>MHWQVTQLGWRPVQGKPMTEASDRTIALDDDTVTALRAHRKAQAAERLAAGEAWVDCGFVFTDEMGRPLHPQVSGQFYVLAFDVGLPSVCLHDLRHGAASRMLAAGVDVKIVQETLGHVSSTFTRDTYTSVYPELAKTAAESTAALVTTAARNGQAGRLINLQTKTGDNVST</sequence>
<evidence type="ECO:0000313" key="4">
    <source>
        <dbReference type="Proteomes" id="UP000568380"/>
    </source>
</evidence>
<dbReference type="Proteomes" id="UP000568380">
    <property type="component" value="Unassembled WGS sequence"/>
</dbReference>
<evidence type="ECO:0000259" key="2">
    <source>
        <dbReference type="PROSITE" id="PS51898"/>
    </source>
</evidence>
<evidence type="ECO:0000313" key="3">
    <source>
        <dbReference type="EMBL" id="MBB5082335.1"/>
    </source>
</evidence>
<dbReference type="InterPro" id="IPR011010">
    <property type="entry name" value="DNA_brk_join_enz"/>
</dbReference>
<proteinExistence type="predicted"/>
<evidence type="ECO:0000256" key="1">
    <source>
        <dbReference type="ARBA" id="ARBA00023172"/>
    </source>
</evidence>
<dbReference type="AlphaFoldDB" id="A0A7W8AA33"/>
<keyword evidence="1" id="KW-0233">DNA recombination</keyword>
<gene>
    <name evidence="3" type="ORF">HNR40_007830</name>
</gene>